<feature type="compositionally biased region" description="Basic and acidic residues" evidence="3">
    <location>
        <begin position="22"/>
        <end position="32"/>
    </location>
</feature>
<dbReference type="InterPro" id="IPR000156">
    <property type="entry name" value="Ran_bind_dom"/>
</dbReference>
<dbReference type="InParanoid" id="A0A7M7K1I4"/>
<dbReference type="GeneID" id="111250006"/>
<accession>A0A7M7K1I4</accession>
<dbReference type="OrthoDB" id="10250354at2759"/>
<comment type="subcellular location">
    <subcellularLocation>
        <location evidence="1">Nucleus</location>
    </subcellularLocation>
</comment>
<dbReference type="GO" id="GO:0005634">
    <property type="term" value="C:nucleus"/>
    <property type="evidence" value="ECO:0007669"/>
    <property type="project" value="UniProtKB-SubCell"/>
</dbReference>
<feature type="domain" description="RanBD1" evidence="4">
    <location>
        <begin position="275"/>
        <end position="352"/>
    </location>
</feature>
<sequence length="494" mass="53514">MADNGTLGSRNPFAIRATTPTRGEDTSNRESRPLVAPPTLVLGGTGGAQDSPRASGFVLKPSALAAQTSNLKIYNTPTRINNNNGKPTDRLLAGEDDTTLAKSMEQKDTNAEIPCSEKSVPSKCAMAVEKRDSPVAAKKESSTDNKSESGVFKSDTDIGEVVFGQNLDNRVTNVILPKPAETSNEKEGFVFGQNLHERVANADVSEVKTESVNSSELSFAAAACEKEGSGAGIGDLDGGSDGAAKGKTGEKRTLTETAEEHQLRLENEAKKGRLDEVEVLTGEEDESNVLQINCKLYIYEEAQYQERGRGVLRVNDKQNPDDGSIQSRVVMRTQGSLRVVLNTSVWSGMKVEHPSAKSIRLTGQSPEGVIGVFLVQCISPKDADQLFHALEWRVQALKKAQQQGQQQEPSQKNKKDPVDDDDDDDDDGDREDAEEEEGEDDDEKVEVELERKLDSGSSVVDLKDESETASGKHDDRSSGEEAGNSNSNNMLHYE</sequence>
<evidence type="ECO:0000259" key="4">
    <source>
        <dbReference type="PROSITE" id="PS50196"/>
    </source>
</evidence>
<organism evidence="5 6">
    <name type="scientific">Varroa destructor</name>
    <name type="common">Honeybee mite</name>
    <dbReference type="NCBI Taxonomy" id="109461"/>
    <lineage>
        <taxon>Eukaryota</taxon>
        <taxon>Metazoa</taxon>
        <taxon>Ecdysozoa</taxon>
        <taxon>Arthropoda</taxon>
        <taxon>Chelicerata</taxon>
        <taxon>Arachnida</taxon>
        <taxon>Acari</taxon>
        <taxon>Parasitiformes</taxon>
        <taxon>Mesostigmata</taxon>
        <taxon>Gamasina</taxon>
        <taxon>Dermanyssoidea</taxon>
        <taxon>Varroidae</taxon>
        <taxon>Varroa</taxon>
    </lineage>
</organism>
<dbReference type="KEGG" id="vde:111250006"/>
<dbReference type="GO" id="GO:0006611">
    <property type="term" value="P:protein export from nucleus"/>
    <property type="evidence" value="ECO:0007669"/>
    <property type="project" value="TreeGrafter"/>
</dbReference>
<reference evidence="5" key="1">
    <citation type="submission" date="2021-01" db="UniProtKB">
        <authorList>
            <consortium name="EnsemblMetazoa"/>
        </authorList>
    </citation>
    <scope>IDENTIFICATION</scope>
</reference>
<keyword evidence="2" id="KW-0539">Nucleus</keyword>
<name>A0A7M7K1I4_VARDE</name>
<feature type="compositionally biased region" description="Acidic residues" evidence="3">
    <location>
        <begin position="418"/>
        <end position="445"/>
    </location>
</feature>
<feature type="compositionally biased region" description="Low complexity" evidence="3">
    <location>
        <begin position="398"/>
        <end position="410"/>
    </location>
</feature>
<keyword evidence="6" id="KW-1185">Reference proteome</keyword>
<feature type="compositionally biased region" description="Basic and acidic residues" evidence="3">
    <location>
        <begin position="461"/>
        <end position="479"/>
    </location>
</feature>
<evidence type="ECO:0000313" key="5">
    <source>
        <dbReference type="EnsemblMetazoa" id="XP_022660302"/>
    </source>
</evidence>
<dbReference type="PROSITE" id="PS50196">
    <property type="entry name" value="RANBD1"/>
    <property type="match status" value="1"/>
</dbReference>
<feature type="compositionally biased region" description="Basic and acidic residues" evidence="3">
    <location>
        <begin position="247"/>
        <end position="259"/>
    </location>
</feature>
<dbReference type="Pfam" id="PF00638">
    <property type="entry name" value="Ran_BP1"/>
    <property type="match status" value="1"/>
</dbReference>
<dbReference type="PANTHER" id="PTHR23138:SF142">
    <property type="entry name" value="RAN-BINDING PROTEIN 3B-RELATED"/>
    <property type="match status" value="1"/>
</dbReference>
<dbReference type="InterPro" id="IPR045255">
    <property type="entry name" value="RanBP1-like"/>
</dbReference>
<feature type="region of interest" description="Disordered" evidence="3">
    <location>
        <begin position="232"/>
        <end position="259"/>
    </location>
</feature>
<dbReference type="EnsemblMetazoa" id="XM_022804567">
    <property type="protein sequence ID" value="XP_022660302"/>
    <property type="gene ID" value="LOC111250006"/>
</dbReference>
<dbReference type="SMART" id="SM00160">
    <property type="entry name" value="RanBD"/>
    <property type="match status" value="1"/>
</dbReference>
<dbReference type="InterPro" id="IPR011993">
    <property type="entry name" value="PH-like_dom_sf"/>
</dbReference>
<feature type="region of interest" description="Disordered" evidence="3">
    <location>
        <begin position="398"/>
        <end position="494"/>
    </location>
</feature>
<dbReference type="RefSeq" id="XP_022660302.1">
    <property type="nucleotide sequence ID" value="XM_022804567.1"/>
</dbReference>
<feature type="region of interest" description="Disordered" evidence="3">
    <location>
        <begin position="1"/>
        <end position="54"/>
    </location>
</feature>
<dbReference type="Gene3D" id="2.30.29.30">
    <property type="entry name" value="Pleckstrin-homology domain (PH domain)/Phosphotyrosine-binding domain (PTB)"/>
    <property type="match status" value="1"/>
</dbReference>
<evidence type="ECO:0000256" key="1">
    <source>
        <dbReference type="ARBA" id="ARBA00004123"/>
    </source>
</evidence>
<feature type="region of interest" description="Disordered" evidence="3">
    <location>
        <begin position="131"/>
        <end position="152"/>
    </location>
</feature>
<dbReference type="CDD" id="cd13180">
    <property type="entry name" value="RanBD_RanBP3"/>
    <property type="match status" value="1"/>
</dbReference>
<dbReference type="Proteomes" id="UP000594260">
    <property type="component" value="Unplaced"/>
</dbReference>
<evidence type="ECO:0000313" key="6">
    <source>
        <dbReference type="Proteomes" id="UP000594260"/>
    </source>
</evidence>
<protein>
    <recommendedName>
        <fullName evidence="4">RanBD1 domain-containing protein</fullName>
    </recommendedName>
</protein>
<evidence type="ECO:0000256" key="3">
    <source>
        <dbReference type="SAM" id="MobiDB-lite"/>
    </source>
</evidence>
<dbReference type="AlphaFoldDB" id="A0A7M7K1I4"/>
<dbReference type="PANTHER" id="PTHR23138">
    <property type="entry name" value="RAN BINDING PROTEIN"/>
    <property type="match status" value="1"/>
</dbReference>
<feature type="compositionally biased region" description="Basic and acidic residues" evidence="3">
    <location>
        <begin position="131"/>
        <end position="147"/>
    </location>
</feature>
<dbReference type="CTD" id="8498"/>
<dbReference type="OMA" id="VRINACE"/>
<feature type="compositionally biased region" description="Low complexity" evidence="3">
    <location>
        <begin position="480"/>
        <end position="494"/>
    </location>
</feature>
<dbReference type="SUPFAM" id="SSF50729">
    <property type="entry name" value="PH domain-like"/>
    <property type="match status" value="1"/>
</dbReference>
<evidence type="ECO:0000256" key="2">
    <source>
        <dbReference type="ARBA" id="ARBA00023242"/>
    </source>
</evidence>
<feature type="compositionally biased region" description="Gly residues" evidence="3">
    <location>
        <begin position="232"/>
        <end position="241"/>
    </location>
</feature>
<proteinExistence type="predicted"/>